<dbReference type="InterPro" id="IPR010998">
    <property type="entry name" value="Integrase_recombinase_N"/>
</dbReference>
<evidence type="ECO:0000313" key="7">
    <source>
        <dbReference type="Proteomes" id="UP000192917"/>
    </source>
</evidence>
<dbReference type="InterPro" id="IPR002104">
    <property type="entry name" value="Integrase_catalytic"/>
</dbReference>
<dbReference type="InterPro" id="IPR050090">
    <property type="entry name" value="Tyrosine_recombinase_XerCD"/>
</dbReference>
<evidence type="ECO:0000256" key="1">
    <source>
        <dbReference type="ARBA" id="ARBA00022829"/>
    </source>
</evidence>
<dbReference type="PANTHER" id="PTHR30349:SF81">
    <property type="entry name" value="TYROSINE RECOMBINASE XERC"/>
    <property type="match status" value="1"/>
</dbReference>
<dbReference type="PANTHER" id="PTHR30349">
    <property type="entry name" value="PHAGE INTEGRASE-RELATED"/>
    <property type="match status" value="1"/>
</dbReference>
<keyword evidence="7" id="KW-1185">Reference proteome</keyword>
<organism evidence="6 7">
    <name type="scientific">Tistlia consotensis USBA 355</name>
    <dbReference type="NCBI Taxonomy" id="560819"/>
    <lineage>
        <taxon>Bacteria</taxon>
        <taxon>Pseudomonadati</taxon>
        <taxon>Pseudomonadota</taxon>
        <taxon>Alphaproteobacteria</taxon>
        <taxon>Rhodospirillales</taxon>
        <taxon>Rhodovibrionaceae</taxon>
        <taxon>Tistlia</taxon>
    </lineage>
</organism>
<dbReference type="Gene3D" id="1.10.443.10">
    <property type="entry name" value="Intergrase catalytic core"/>
    <property type="match status" value="1"/>
</dbReference>
<accession>A0A1Y6CQ87</accession>
<gene>
    <name evidence="6" type="ORF">SAMN05428998_14541</name>
</gene>
<dbReference type="STRING" id="560819.SAMN05428998_14541"/>
<dbReference type="SUPFAM" id="SSF56349">
    <property type="entry name" value="DNA breaking-rejoining enzymes"/>
    <property type="match status" value="1"/>
</dbReference>
<dbReference type="EMBL" id="FWZX01000045">
    <property type="protein sequence ID" value="SMF82162.1"/>
    <property type="molecule type" value="Genomic_DNA"/>
</dbReference>
<dbReference type="RefSeq" id="WP_159460377.1">
    <property type="nucleotide sequence ID" value="NZ_FWZX01000045.1"/>
</dbReference>
<evidence type="ECO:0000256" key="2">
    <source>
        <dbReference type="ARBA" id="ARBA00022908"/>
    </source>
</evidence>
<protein>
    <submittedName>
        <fullName evidence="6">Phage integrase family protein</fullName>
    </submittedName>
</protein>
<keyword evidence="4" id="KW-0233">DNA recombination</keyword>
<proteinExistence type="predicted"/>
<dbReference type="SUPFAM" id="SSF47823">
    <property type="entry name" value="lambda integrase-like, N-terminal domain"/>
    <property type="match status" value="1"/>
</dbReference>
<dbReference type="GO" id="GO:0007059">
    <property type="term" value="P:chromosome segregation"/>
    <property type="evidence" value="ECO:0007669"/>
    <property type="project" value="UniProtKB-KW"/>
</dbReference>
<dbReference type="AlphaFoldDB" id="A0A1Y6CQ87"/>
<evidence type="ECO:0000313" key="6">
    <source>
        <dbReference type="EMBL" id="SMF82162.1"/>
    </source>
</evidence>
<keyword evidence="3" id="KW-0238">DNA-binding</keyword>
<evidence type="ECO:0000256" key="4">
    <source>
        <dbReference type="ARBA" id="ARBA00023172"/>
    </source>
</evidence>
<evidence type="ECO:0000259" key="5">
    <source>
        <dbReference type="PROSITE" id="PS51898"/>
    </source>
</evidence>
<sequence>MESDLPAELVELVPEVREEAVLALLSPAELETLRHLVRSSVPHNTKKAYGKDLVYLEAWARAATGEALPWPPPAGLLVKFVLHHLFDPVERAREPGHGMPAEVEGELRARGALRALPHRPATVERRLAAWKYLTGLRGLPVEAFAEEALRRTLRAGRRADPRPKRKKSARAVDRELLERLTATCSPYSLRGARDRALLELAWASGGRRRSEVARLAVEDLETLPDQEVRDGQGRGQQLTALRVHLGRTKTTIAAEDAGVLVVGRPADSLEAWLRLAGIEGGPIFRSIDRQGRLGERALTPETVNRILKARAQAAGLDPAEISAHGLRSGYLTQACHDNVPLAAAMAQSKHRSVKTAIGYYDQAAVAGSRAARLLE</sequence>
<dbReference type="GO" id="GO:0003677">
    <property type="term" value="F:DNA binding"/>
    <property type="evidence" value="ECO:0007669"/>
    <property type="project" value="UniProtKB-KW"/>
</dbReference>
<keyword evidence="2" id="KW-0229">DNA integration</keyword>
<feature type="domain" description="Tyr recombinase" evidence="5">
    <location>
        <begin position="167"/>
        <end position="375"/>
    </location>
</feature>
<name>A0A1Y6CQ87_9PROT</name>
<dbReference type="GO" id="GO:0015074">
    <property type="term" value="P:DNA integration"/>
    <property type="evidence" value="ECO:0007669"/>
    <property type="project" value="UniProtKB-KW"/>
</dbReference>
<keyword evidence="1" id="KW-0159">Chromosome partition</keyword>
<dbReference type="Gene3D" id="1.10.150.130">
    <property type="match status" value="1"/>
</dbReference>
<dbReference type="Pfam" id="PF00589">
    <property type="entry name" value="Phage_integrase"/>
    <property type="match status" value="1"/>
</dbReference>
<dbReference type="GO" id="GO:0006310">
    <property type="term" value="P:DNA recombination"/>
    <property type="evidence" value="ECO:0007669"/>
    <property type="project" value="UniProtKB-KW"/>
</dbReference>
<reference evidence="6 7" key="1">
    <citation type="submission" date="2017-04" db="EMBL/GenBank/DDBJ databases">
        <authorList>
            <person name="Afonso C.L."/>
            <person name="Miller P.J."/>
            <person name="Scott M.A."/>
            <person name="Spackman E."/>
            <person name="Goraichik I."/>
            <person name="Dimitrov K.M."/>
            <person name="Suarez D.L."/>
            <person name="Swayne D.E."/>
        </authorList>
    </citation>
    <scope>NUCLEOTIDE SEQUENCE [LARGE SCALE GENOMIC DNA]</scope>
    <source>
        <strain evidence="6 7">USBA 355</strain>
    </source>
</reference>
<dbReference type="Proteomes" id="UP000192917">
    <property type="component" value="Unassembled WGS sequence"/>
</dbReference>
<dbReference type="PROSITE" id="PS51898">
    <property type="entry name" value="TYR_RECOMBINASE"/>
    <property type="match status" value="1"/>
</dbReference>
<dbReference type="InterPro" id="IPR011010">
    <property type="entry name" value="DNA_brk_join_enz"/>
</dbReference>
<dbReference type="InterPro" id="IPR013762">
    <property type="entry name" value="Integrase-like_cat_sf"/>
</dbReference>
<evidence type="ECO:0000256" key="3">
    <source>
        <dbReference type="ARBA" id="ARBA00023125"/>
    </source>
</evidence>